<dbReference type="RefSeq" id="WP_116616460.1">
    <property type="nucleotide sequence ID" value="NZ_CAUPIB010000004.1"/>
</dbReference>
<feature type="transmembrane region" description="Helical" evidence="1">
    <location>
        <begin position="169"/>
        <end position="187"/>
    </location>
</feature>
<keyword evidence="4" id="KW-1185">Reference proteome</keyword>
<comment type="caution">
    <text evidence="3">The sequence shown here is derived from an EMBL/GenBank/DDBJ whole genome shotgun (WGS) entry which is preliminary data.</text>
</comment>
<protein>
    <submittedName>
        <fullName evidence="3">Undecaprenyl-diphosphatase</fullName>
    </submittedName>
</protein>
<evidence type="ECO:0000313" key="4">
    <source>
        <dbReference type="Proteomes" id="UP000245870"/>
    </source>
</evidence>
<dbReference type="AlphaFoldDB" id="A0A2U0U7S7"/>
<keyword evidence="1" id="KW-0812">Transmembrane</keyword>
<dbReference type="PANTHER" id="PTHR14969">
    <property type="entry name" value="SPHINGOSINE-1-PHOSPHATE PHOSPHOHYDROLASE"/>
    <property type="match status" value="1"/>
</dbReference>
<feature type="transmembrane region" description="Helical" evidence="1">
    <location>
        <begin position="35"/>
        <end position="54"/>
    </location>
</feature>
<dbReference type="EMBL" id="QENY01000009">
    <property type="protein sequence ID" value="PVX53705.1"/>
    <property type="molecule type" value="Genomic_DNA"/>
</dbReference>
<evidence type="ECO:0000259" key="2">
    <source>
        <dbReference type="SMART" id="SM00014"/>
    </source>
</evidence>
<organism evidence="3 4">
    <name type="scientific">Hallella colorans</name>
    <dbReference type="NCBI Taxonomy" id="1703337"/>
    <lineage>
        <taxon>Bacteria</taxon>
        <taxon>Pseudomonadati</taxon>
        <taxon>Bacteroidota</taxon>
        <taxon>Bacteroidia</taxon>
        <taxon>Bacteroidales</taxon>
        <taxon>Prevotellaceae</taxon>
        <taxon>Hallella</taxon>
    </lineage>
</organism>
<feature type="domain" description="Phosphatidic acid phosphatase type 2/haloperoxidase" evidence="2">
    <location>
        <begin position="66"/>
        <end position="184"/>
    </location>
</feature>
<evidence type="ECO:0000256" key="1">
    <source>
        <dbReference type="SAM" id="Phobius"/>
    </source>
</evidence>
<dbReference type="SMART" id="SM00014">
    <property type="entry name" value="acidPPc"/>
    <property type="match status" value="1"/>
</dbReference>
<gene>
    <name evidence="3" type="ORF">C7379_10944</name>
</gene>
<proteinExistence type="predicted"/>
<feature type="transmembrane region" description="Helical" evidence="1">
    <location>
        <begin position="61"/>
        <end position="77"/>
    </location>
</feature>
<dbReference type="InterPro" id="IPR036938">
    <property type="entry name" value="PAP2/HPO_sf"/>
</dbReference>
<dbReference type="Proteomes" id="UP000245870">
    <property type="component" value="Unassembled WGS sequence"/>
</dbReference>
<accession>A0A2U0U7S7</accession>
<dbReference type="InterPro" id="IPR000326">
    <property type="entry name" value="PAP2/HPO"/>
</dbReference>
<name>A0A2U0U7S7_9BACT</name>
<dbReference type="Gene3D" id="1.20.144.10">
    <property type="entry name" value="Phosphatidic acid phosphatase type 2/haloperoxidase"/>
    <property type="match status" value="1"/>
</dbReference>
<dbReference type="Pfam" id="PF01569">
    <property type="entry name" value="PAP2"/>
    <property type="match status" value="1"/>
</dbReference>
<dbReference type="SUPFAM" id="SSF48317">
    <property type="entry name" value="Acid phosphatase/Vanadium-dependent haloperoxidase"/>
    <property type="match status" value="1"/>
</dbReference>
<feature type="transmembrane region" description="Helical" evidence="1">
    <location>
        <begin position="145"/>
        <end position="163"/>
    </location>
</feature>
<sequence>MTVQALSIFQALIDWDTSITLLINGIHSPYWDNFMMLYSGKFVWIPFYLSLMIAMFRNFHWKPCAICLAAMVLLLFMNDQMSSSVLRHAIGRMRPANLDNPISSMIHIVGGYRGGYYGFPSAHAANCWGLVFFLTFIFRNRLLNLTMIVWAILMCYSRIYLGVHYLGDTLAGMSLGFINATIIFLLLRKYNKDITQTFVNHQRKNLFMRLPSIVYLFTLTIFALVSIFINIASL</sequence>
<keyword evidence="1" id="KW-1133">Transmembrane helix</keyword>
<feature type="transmembrane region" description="Helical" evidence="1">
    <location>
        <begin position="213"/>
        <end position="232"/>
    </location>
</feature>
<keyword evidence="1" id="KW-0472">Membrane</keyword>
<dbReference type="OrthoDB" id="9789113at2"/>
<feature type="transmembrane region" description="Helical" evidence="1">
    <location>
        <begin position="117"/>
        <end position="138"/>
    </location>
</feature>
<dbReference type="PANTHER" id="PTHR14969:SF13">
    <property type="entry name" value="AT30094P"/>
    <property type="match status" value="1"/>
</dbReference>
<evidence type="ECO:0000313" key="3">
    <source>
        <dbReference type="EMBL" id="PVX53705.1"/>
    </source>
</evidence>
<reference evidence="3 4" key="1">
    <citation type="submission" date="2018-05" db="EMBL/GenBank/DDBJ databases">
        <title>Genomic Encyclopedia of Type Strains, Phase IV (KMG-IV): sequencing the most valuable type-strain genomes for metagenomic binning, comparative biology and taxonomic classification.</title>
        <authorList>
            <person name="Goeker M."/>
        </authorList>
    </citation>
    <scope>NUCLEOTIDE SEQUENCE [LARGE SCALE GENOMIC DNA]</scope>
    <source>
        <strain evidence="3 4">DSM 100333</strain>
    </source>
</reference>